<dbReference type="SUPFAM" id="SSF47384">
    <property type="entry name" value="Homodimeric domain of signal transducing histidine kinase"/>
    <property type="match status" value="1"/>
</dbReference>
<keyword evidence="7" id="KW-0902">Two-component regulatory system</keyword>
<dbReference type="Proteomes" id="UP001222800">
    <property type="component" value="Chromosome"/>
</dbReference>
<evidence type="ECO:0000256" key="2">
    <source>
        <dbReference type="ARBA" id="ARBA00004370"/>
    </source>
</evidence>
<evidence type="ECO:0000313" key="11">
    <source>
        <dbReference type="Proteomes" id="UP001222800"/>
    </source>
</evidence>
<keyword evidence="8" id="KW-0812">Transmembrane</keyword>
<dbReference type="Gene3D" id="1.10.287.130">
    <property type="match status" value="1"/>
</dbReference>
<keyword evidence="11" id="KW-1185">Reference proteome</keyword>
<dbReference type="InterPro" id="IPR005467">
    <property type="entry name" value="His_kinase_dom"/>
</dbReference>
<organism evidence="10 11">
    <name type="scientific">Tepidibacter hydrothermalis</name>
    <dbReference type="NCBI Taxonomy" id="3036126"/>
    <lineage>
        <taxon>Bacteria</taxon>
        <taxon>Bacillati</taxon>
        <taxon>Bacillota</taxon>
        <taxon>Clostridia</taxon>
        <taxon>Peptostreptococcales</taxon>
        <taxon>Peptostreptococcaceae</taxon>
        <taxon>Tepidibacter</taxon>
    </lineage>
</organism>
<evidence type="ECO:0000256" key="6">
    <source>
        <dbReference type="ARBA" id="ARBA00022777"/>
    </source>
</evidence>
<proteinExistence type="predicted"/>
<dbReference type="InterPro" id="IPR004358">
    <property type="entry name" value="Sig_transdc_His_kin-like_C"/>
</dbReference>
<keyword evidence="6 10" id="KW-0418">Kinase</keyword>
<comment type="catalytic activity">
    <reaction evidence="1">
        <text>ATP + protein L-histidine = ADP + protein N-phospho-L-histidine.</text>
        <dbReference type="EC" id="2.7.13.3"/>
    </reaction>
</comment>
<accession>A0ABY8E7P5</accession>
<dbReference type="RefSeq" id="WP_277730830.1">
    <property type="nucleotide sequence ID" value="NZ_CP120733.1"/>
</dbReference>
<dbReference type="InterPro" id="IPR036890">
    <property type="entry name" value="HATPase_C_sf"/>
</dbReference>
<dbReference type="PRINTS" id="PR00344">
    <property type="entry name" value="BCTRLSENSOR"/>
</dbReference>
<feature type="transmembrane region" description="Helical" evidence="8">
    <location>
        <begin position="6"/>
        <end position="23"/>
    </location>
</feature>
<evidence type="ECO:0000256" key="7">
    <source>
        <dbReference type="ARBA" id="ARBA00023012"/>
    </source>
</evidence>
<reference evidence="10 11" key="1">
    <citation type="submission" date="2023-03" db="EMBL/GenBank/DDBJ databases">
        <title>Complete genome sequence of Tepidibacter sp. SWIR-1, isolated from a deep-sea hydrothermal vent.</title>
        <authorList>
            <person name="Li X."/>
        </authorList>
    </citation>
    <scope>NUCLEOTIDE SEQUENCE [LARGE SCALE GENOMIC DNA]</scope>
    <source>
        <strain evidence="10 11">SWIR-1</strain>
    </source>
</reference>
<protein>
    <recommendedName>
        <fullName evidence="3">histidine kinase</fullName>
        <ecNumber evidence="3">2.7.13.3</ecNumber>
    </recommendedName>
</protein>
<dbReference type="CDD" id="cd00082">
    <property type="entry name" value="HisKA"/>
    <property type="match status" value="1"/>
</dbReference>
<dbReference type="GO" id="GO:0016301">
    <property type="term" value="F:kinase activity"/>
    <property type="evidence" value="ECO:0007669"/>
    <property type="project" value="UniProtKB-KW"/>
</dbReference>
<evidence type="ECO:0000256" key="3">
    <source>
        <dbReference type="ARBA" id="ARBA00012438"/>
    </source>
</evidence>
<dbReference type="SMART" id="SM00387">
    <property type="entry name" value="HATPase_c"/>
    <property type="match status" value="1"/>
</dbReference>
<feature type="domain" description="Histidine kinase" evidence="9">
    <location>
        <begin position="87"/>
        <end position="299"/>
    </location>
</feature>
<evidence type="ECO:0000256" key="5">
    <source>
        <dbReference type="ARBA" id="ARBA00022679"/>
    </source>
</evidence>
<dbReference type="InterPro" id="IPR036097">
    <property type="entry name" value="HisK_dim/P_sf"/>
</dbReference>
<evidence type="ECO:0000313" key="10">
    <source>
        <dbReference type="EMBL" id="WFD08912.1"/>
    </source>
</evidence>
<dbReference type="PROSITE" id="PS50109">
    <property type="entry name" value="HIS_KIN"/>
    <property type="match status" value="1"/>
</dbReference>
<evidence type="ECO:0000256" key="4">
    <source>
        <dbReference type="ARBA" id="ARBA00022553"/>
    </source>
</evidence>
<dbReference type="InterPro" id="IPR050351">
    <property type="entry name" value="BphY/WalK/GraS-like"/>
</dbReference>
<evidence type="ECO:0000256" key="1">
    <source>
        <dbReference type="ARBA" id="ARBA00000085"/>
    </source>
</evidence>
<dbReference type="Gene3D" id="3.30.565.10">
    <property type="entry name" value="Histidine kinase-like ATPase, C-terminal domain"/>
    <property type="match status" value="1"/>
</dbReference>
<gene>
    <name evidence="10" type="ORF">P4S50_10985</name>
</gene>
<comment type="subcellular location">
    <subcellularLocation>
        <location evidence="2">Membrane</location>
    </subcellularLocation>
</comment>
<evidence type="ECO:0000259" key="9">
    <source>
        <dbReference type="PROSITE" id="PS50109"/>
    </source>
</evidence>
<dbReference type="EC" id="2.7.13.3" evidence="3"/>
<dbReference type="CDD" id="cd00075">
    <property type="entry name" value="HATPase"/>
    <property type="match status" value="1"/>
</dbReference>
<keyword evidence="5" id="KW-0808">Transferase</keyword>
<dbReference type="InterPro" id="IPR003594">
    <property type="entry name" value="HATPase_dom"/>
</dbReference>
<name>A0ABY8E7P5_9FIRM</name>
<dbReference type="EMBL" id="CP120733">
    <property type="protein sequence ID" value="WFD08912.1"/>
    <property type="molecule type" value="Genomic_DNA"/>
</dbReference>
<dbReference type="SMART" id="SM00388">
    <property type="entry name" value="HisKA"/>
    <property type="match status" value="1"/>
</dbReference>
<dbReference type="Pfam" id="PF00512">
    <property type="entry name" value="HisKA"/>
    <property type="match status" value="1"/>
</dbReference>
<dbReference type="SUPFAM" id="SSF55874">
    <property type="entry name" value="ATPase domain of HSP90 chaperone/DNA topoisomerase II/histidine kinase"/>
    <property type="match status" value="1"/>
</dbReference>
<dbReference type="Pfam" id="PF02518">
    <property type="entry name" value="HATPase_c"/>
    <property type="match status" value="1"/>
</dbReference>
<keyword evidence="4" id="KW-0597">Phosphoprotein</keyword>
<keyword evidence="8" id="KW-0472">Membrane</keyword>
<dbReference type="PANTHER" id="PTHR45453">
    <property type="entry name" value="PHOSPHATE REGULON SENSOR PROTEIN PHOR"/>
    <property type="match status" value="1"/>
</dbReference>
<dbReference type="PANTHER" id="PTHR45453:SF1">
    <property type="entry name" value="PHOSPHATE REGULON SENSOR PROTEIN PHOR"/>
    <property type="match status" value="1"/>
</dbReference>
<evidence type="ECO:0000256" key="8">
    <source>
        <dbReference type="SAM" id="Phobius"/>
    </source>
</evidence>
<sequence>MKIVIIVILSLVILYMFFYILHIRKKLISILTVLKAIKKGDKRKAFTKGPGITSEICYEMNEIVATYQSEITRLKKTEQANKQLLTSLSHDVRTPLTSLLGYLDALESGIVTGKEKMQYIKIARNKAYDLTKFVNTLFDWFKLDSHEQTFYFEPIDINEYSKEIIIAWLPVLEQKRKEIEVEINDNELIVPLDKNAYSRIINNLIQNAIQHGKCTLFKIKIKREKSSASIIISDNGVGISKEKLPYIFDRLYKCDDARSHCGSGLGLAIVKELVVAHNGTITVESLPNVNTTFTITIPF</sequence>
<dbReference type="InterPro" id="IPR003661">
    <property type="entry name" value="HisK_dim/P_dom"/>
</dbReference>
<keyword evidence="8" id="KW-1133">Transmembrane helix</keyword>